<keyword evidence="1" id="KW-0175">Coiled coil</keyword>
<organism evidence="3 4">
    <name type="scientific">Marasmiellus scandens</name>
    <dbReference type="NCBI Taxonomy" id="2682957"/>
    <lineage>
        <taxon>Eukaryota</taxon>
        <taxon>Fungi</taxon>
        <taxon>Dikarya</taxon>
        <taxon>Basidiomycota</taxon>
        <taxon>Agaricomycotina</taxon>
        <taxon>Agaricomycetes</taxon>
        <taxon>Agaricomycetidae</taxon>
        <taxon>Agaricales</taxon>
        <taxon>Marasmiineae</taxon>
        <taxon>Omphalotaceae</taxon>
        <taxon>Marasmiellus</taxon>
    </lineage>
</organism>
<reference evidence="3 4" key="1">
    <citation type="submission" date="2024-01" db="EMBL/GenBank/DDBJ databases">
        <title>A draft genome for the cacao thread blight pathogen Marasmiellus scandens.</title>
        <authorList>
            <person name="Baruah I.K."/>
            <person name="Leung J."/>
            <person name="Bukari Y."/>
            <person name="Amoako-Attah I."/>
            <person name="Meinhardt L.W."/>
            <person name="Bailey B.A."/>
            <person name="Cohen S.P."/>
        </authorList>
    </citation>
    <scope>NUCLEOTIDE SEQUENCE [LARGE SCALE GENOMIC DNA]</scope>
    <source>
        <strain evidence="3 4">GH-19</strain>
    </source>
</reference>
<evidence type="ECO:0000313" key="3">
    <source>
        <dbReference type="EMBL" id="KAK7435870.1"/>
    </source>
</evidence>
<dbReference type="EMBL" id="JBANRG010000101">
    <property type="protein sequence ID" value="KAK7435870.1"/>
    <property type="molecule type" value="Genomic_DNA"/>
</dbReference>
<evidence type="ECO:0000256" key="1">
    <source>
        <dbReference type="SAM" id="Coils"/>
    </source>
</evidence>
<dbReference type="Pfam" id="PF18758">
    <property type="entry name" value="KDZ"/>
    <property type="match status" value="1"/>
</dbReference>
<dbReference type="InterPro" id="IPR040521">
    <property type="entry name" value="KDZ"/>
</dbReference>
<comment type="caution">
    <text evidence="3">The sequence shown here is derived from an EMBL/GenBank/DDBJ whole genome shotgun (WGS) entry which is preliminary data.</text>
</comment>
<accession>A0ABR1ILI7</accession>
<protein>
    <submittedName>
        <fullName evidence="3">Uncharacterized protein</fullName>
    </submittedName>
</protein>
<feature type="coiled-coil region" evidence="1">
    <location>
        <begin position="443"/>
        <end position="501"/>
    </location>
</feature>
<dbReference type="Proteomes" id="UP001498398">
    <property type="component" value="Unassembled WGS sequence"/>
</dbReference>
<feature type="region of interest" description="Disordered" evidence="2">
    <location>
        <begin position="309"/>
        <end position="329"/>
    </location>
</feature>
<proteinExistence type="predicted"/>
<keyword evidence="4" id="KW-1185">Reference proteome</keyword>
<dbReference type="PANTHER" id="PTHR33096">
    <property type="entry name" value="CXC2 DOMAIN-CONTAINING PROTEIN"/>
    <property type="match status" value="1"/>
</dbReference>
<evidence type="ECO:0000313" key="4">
    <source>
        <dbReference type="Proteomes" id="UP001498398"/>
    </source>
</evidence>
<name>A0ABR1ILI7_9AGAR</name>
<evidence type="ECO:0000256" key="2">
    <source>
        <dbReference type="SAM" id="MobiDB-lite"/>
    </source>
</evidence>
<sequence length="782" mass="88423">MEKMAEGSDPVAGRAVYGFASEDGQPASKPIAAVVQSLLLQHRWALFGHCGDQIHWSVIVLWATLTNSCCPTAPQLLRSGLFPCAPFAPSLSVDIRMLDFLARLFLHVSPNVTAWCGALEDYLRQQGYWLQGQDPLRRRFGNCLLWFNSLQDAVRACVKSGLENVRAGQLQQSSDDPITADVSVAPITAPAVEEAVSEFEQVASVRENQQKRKHMDERPVYGPFLPPSWPSCASAYLRSYCAICFGGTSDPKASDQEKAGPRIIVTLDACFTHKHNRQSNRDPPHLHPDTMYIPEDEVQKWENIVNEAWPPKPTKRTKQSHQDSLENDHYERGMRVPKSALDGCLGSFNAAQETISGSSSSDKFDKTADAGMFCQHDAALFMVAINSPGERQHYIRLNAEQELEESQQDLAFLTAQWEKQVQAQTQPLPRQRRNAAKVAVQDALRLNEALDVLEKKISDLENVILSKTAERYQTVTAYEELMKARKARDEARIKLSQKERSLGTSDKIELRKLINDPYITKRLNALAVKTRLRQKLEARKFALTRLERCFRKQRSGKNSMTILATLSNVEIQAFWLWRPSTTIFAIQRGKAPAHAVPPIKIEKSTLFALDTDEDIWQDVGLTENGDQLPPPWMVDENVRKGIRAMLELDRCAEESARLRIQRQSLQEWFLEEWQVLMVAMEREIGSVGLMHQLGMRRDYLLRLCVTWEQNLVELSDGCSAFWGPSPNELKTVRRELLLDAVGLDQGDDFGGAYLEDVEVGLTEQLDTRDIADNYWEMESNGI</sequence>
<gene>
    <name evidence="3" type="ORF">VKT23_019401</name>
</gene>
<feature type="compositionally biased region" description="Basic and acidic residues" evidence="2">
    <location>
        <begin position="320"/>
        <end position="329"/>
    </location>
</feature>
<dbReference type="PANTHER" id="PTHR33096:SF1">
    <property type="entry name" value="CXC1-LIKE CYSTEINE CLUSTER ASSOCIATED WITH KDZ TRANSPOSASES DOMAIN-CONTAINING PROTEIN"/>
    <property type="match status" value="1"/>
</dbReference>